<dbReference type="OMA" id="QRICIWD"/>
<protein>
    <submittedName>
        <fullName evidence="6">WD40 repeat-like protein</fullName>
    </submittedName>
</protein>
<dbReference type="InterPro" id="IPR001680">
    <property type="entry name" value="WD40_rpt"/>
</dbReference>
<dbReference type="HOGENOM" id="CLU_000288_103_6_1"/>
<dbReference type="InterPro" id="IPR001810">
    <property type="entry name" value="F-box_dom"/>
</dbReference>
<dbReference type="GO" id="GO:0043130">
    <property type="term" value="F:ubiquitin binding"/>
    <property type="evidence" value="ECO:0007669"/>
    <property type="project" value="TreeGrafter"/>
</dbReference>
<gene>
    <name evidence="6" type="ORF">GLOTRDRAFT_136733</name>
</gene>
<dbReference type="SUPFAM" id="SSF81383">
    <property type="entry name" value="F-box domain"/>
    <property type="match status" value="1"/>
</dbReference>
<feature type="repeat" description="WD" evidence="3">
    <location>
        <begin position="283"/>
        <end position="321"/>
    </location>
</feature>
<evidence type="ECO:0000259" key="5">
    <source>
        <dbReference type="PROSITE" id="PS50181"/>
    </source>
</evidence>
<organism evidence="6 7">
    <name type="scientific">Gloeophyllum trabeum (strain ATCC 11539 / FP-39264 / Madison 617)</name>
    <name type="common">Brown rot fungus</name>
    <dbReference type="NCBI Taxonomy" id="670483"/>
    <lineage>
        <taxon>Eukaryota</taxon>
        <taxon>Fungi</taxon>
        <taxon>Dikarya</taxon>
        <taxon>Basidiomycota</taxon>
        <taxon>Agaricomycotina</taxon>
        <taxon>Agaricomycetes</taxon>
        <taxon>Gloeophyllales</taxon>
        <taxon>Gloeophyllaceae</taxon>
        <taxon>Gloeophyllum</taxon>
    </lineage>
</organism>
<dbReference type="Proteomes" id="UP000030669">
    <property type="component" value="Unassembled WGS sequence"/>
</dbReference>
<dbReference type="eggNOG" id="KOG0281">
    <property type="taxonomic scope" value="Eukaryota"/>
</dbReference>
<name>S7QEN9_GLOTA</name>
<dbReference type="GO" id="GO:0043161">
    <property type="term" value="P:proteasome-mediated ubiquitin-dependent protein catabolic process"/>
    <property type="evidence" value="ECO:0007669"/>
    <property type="project" value="TreeGrafter"/>
</dbReference>
<dbReference type="STRING" id="670483.S7QEN9"/>
<dbReference type="GeneID" id="19303612"/>
<dbReference type="Gene3D" id="1.20.1280.50">
    <property type="match status" value="1"/>
</dbReference>
<evidence type="ECO:0000256" key="3">
    <source>
        <dbReference type="PROSITE-ProRule" id="PRU00221"/>
    </source>
</evidence>
<keyword evidence="7" id="KW-1185">Reference proteome</keyword>
<dbReference type="GO" id="GO:0010992">
    <property type="term" value="P:ubiquitin recycling"/>
    <property type="evidence" value="ECO:0007669"/>
    <property type="project" value="TreeGrafter"/>
</dbReference>
<feature type="compositionally biased region" description="Polar residues" evidence="4">
    <location>
        <begin position="179"/>
        <end position="193"/>
    </location>
</feature>
<dbReference type="GO" id="GO:0005634">
    <property type="term" value="C:nucleus"/>
    <property type="evidence" value="ECO:0007669"/>
    <property type="project" value="TreeGrafter"/>
</dbReference>
<accession>S7QEN9</accession>
<dbReference type="SMART" id="SM00256">
    <property type="entry name" value="FBOX"/>
    <property type="match status" value="1"/>
</dbReference>
<dbReference type="Gene3D" id="2.130.10.10">
    <property type="entry name" value="YVTN repeat-like/Quinoprotein amine dehydrogenase"/>
    <property type="match status" value="2"/>
</dbReference>
<dbReference type="InterPro" id="IPR015943">
    <property type="entry name" value="WD40/YVTN_repeat-like_dom_sf"/>
</dbReference>
<keyword evidence="2" id="KW-0677">Repeat</keyword>
<dbReference type="SMART" id="SM00320">
    <property type="entry name" value="WD40"/>
    <property type="match status" value="7"/>
</dbReference>
<dbReference type="PROSITE" id="PS50082">
    <property type="entry name" value="WD_REPEATS_2"/>
    <property type="match status" value="5"/>
</dbReference>
<reference evidence="6 7" key="1">
    <citation type="journal article" date="2012" name="Science">
        <title>The Paleozoic origin of enzymatic lignin decomposition reconstructed from 31 fungal genomes.</title>
        <authorList>
            <person name="Floudas D."/>
            <person name="Binder M."/>
            <person name="Riley R."/>
            <person name="Barry K."/>
            <person name="Blanchette R.A."/>
            <person name="Henrissat B."/>
            <person name="Martinez A.T."/>
            <person name="Otillar R."/>
            <person name="Spatafora J.W."/>
            <person name="Yadav J.S."/>
            <person name="Aerts A."/>
            <person name="Benoit I."/>
            <person name="Boyd A."/>
            <person name="Carlson A."/>
            <person name="Copeland A."/>
            <person name="Coutinho P.M."/>
            <person name="de Vries R.P."/>
            <person name="Ferreira P."/>
            <person name="Findley K."/>
            <person name="Foster B."/>
            <person name="Gaskell J."/>
            <person name="Glotzer D."/>
            <person name="Gorecki P."/>
            <person name="Heitman J."/>
            <person name="Hesse C."/>
            <person name="Hori C."/>
            <person name="Igarashi K."/>
            <person name="Jurgens J.A."/>
            <person name="Kallen N."/>
            <person name="Kersten P."/>
            <person name="Kohler A."/>
            <person name="Kuees U."/>
            <person name="Kumar T.K.A."/>
            <person name="Kuo A."/>
            <person name="LaButti K."/>
            <person name="Larrondo L.F."/>
            <person name="Lindquist E."/>
            <person name="Ling A."/>
            <person name="Lombard V."/>
            <person name="Lucas S."/>
            <person name="Lundell T."/>
            <person name="Martin R."/>
            <person name="McLaughlin D.J."/>
            <person name="Morgenstern I."/>
            <person name="Morin E."/>
            <person name="Murat C."/>
            <person name="Nagy L.G."/>
            <person name="Nolan M."/>
            <person name="Ohm R.A."/>
            <person name="Patyshakuliyeva A."/>
            <person name="Rokas A."/>
            <person name="Ruiz-Duenas F.J."/>
            <person name="Sabat G."/>
            <person name="Salamov A."/>
            <person name="Samejima M."/>
            <person name="Schmutz J."/>
            <person name="Slot J.C."/>
            <person name="St John F."/>
            <person name="Stenlid J."/>
            <person name="Sun H."/>
            <person name="Sun S."/>
            <person name="Syed K."/>
            <person name="Tsang A."/>
            <person name="Wiebenga A."/>
            <person name="Young D."/>
            <person name="Pisabarro A."/>
            <person name="Eastwood D.C."/>
            <person name="Martin F."/>
            <person name="Cullen D."/>
            <person name="Grigoriev I.V."/>
            <person name="Hibbett D.S."/>
        </authorList>
    </citation>
    <scope>NUCLEOTIDE SEQUENCE [LARGE SCALE GENOMIC DNA]</scope>
    <source>
        <strain evidence="6 7">ATCC 11539</strain>
    </source>
</reference>
<dbReference type="PROSITE" id="PS00678">
    <property type="entry name" value="WD_REPEATS_1"/>
    <property type="match status" value="3"/>
</dbReference>
<dbReference type="InterPro" id="IPR020472">
    <property type="entry name" value="WD40_PAC1"/>
</dbReference>
<proteinExistence type="predicted"/>
<feature type="region of interest" description="Disordered" evidence="4">
    <location>
        <begin position="132"/>
        <end position="227"/>
    </location>
</feature>
<dbReference type="InterPro" id="IPR036047">
    <property type="entry name" value="F-box-like_dom_sf"/>
</dbReference>
<evidence type="ECO:0000256" key="2">
    <source>
        <dbReference type="ARBA" id="ARBA00022737"/>
    </source>
</evidence>
<evidence type="ECO:0000256" key="4">
    <source>
        <dbReference type="SAM" id="MobiDB-lite"/>
    </source>
</evidence>
<dbReference type="GO" id="GO:0005737">
    <property type="term" value="C:cytoplasm"/>
    <property type="evidence" value="ECO:0007669"/>
    <property type="project" value="TreeGrafter"/>
</dbReference>
<dbReference type="InterPro" id="IPR036322">
    <property type="entry name" value="WD40_repeat_dom_sf"/>
</dbReference>
<dbReference type="AlphaFoldDB" id="S7QEN9"/>
<dbReference type="Pfam" id="PF12937">
    <property type="entry name" value="F-box-like"/>
    <property type="match status" value="1"/>
</dbReference>
<feature type="repeat" description="WD" evidence="3">
    <location>
        <begin position="534"/>
        <end position="573"/>
    </location>
</feature>
<dbReference type="CDD" id="cd00200">
    <property type="entry name" value="WD40"/>
    <property type="match status" value="1"/>
</dbReference>
<dbReference type="RefSeq" id="XP_007863228.1">
    <property type="nucleotide sequence ID" value="XM_007865037.1"/>
</dbReference>
<evidence type="ECO:0000256" key="1">
    <source>
        <dbReference type="ARBA" id="ARBA00022574"/>
    </source>
</evidence>
<dbReference type="PRINTS" id="PR00320">
    <property type="entry name" value="GPROTEINBRPT"/>
</dbReference>
<feature type="repeat" description="WD" evidence="3">
    <location>
        <begin position="575"/>
        <end position="607"/>
    </location>
</feature>
<dbReference type="InterPro" id="IPR019775">
    <property type="entry name" value="WD40_repeat_CS"/>
</dbReference>
<dbReference type="OrthoDB" id="19711at2759"/>
<keyword evidence="1 3" id="KW-0853">WD repeat</keyword>
<dbReference type="KEGG" id="gtr:GLOTRDRAFT_136733"/>
<sequence length="617" mass="68171">MIIFADEGFTDERMDVDHNLALASAVRSNLLGGSAQEREELAYALLASLPRSRVANIQRRIAPLLQLDVVGLLPNEVALQVLSHLPWQSLLSCAMVSRRWNALANDSTLWKPLCQLKGWEWNVSRARGRAFELDSGDGMDDAEDSDDEGMGDEEDTHLSGVGSGPLISEQDDSGFLSMDMTSSGSQPSTSRTVSLGPLTFPLPLYRAPGRAAPPCRTPRKHKPNARHSAPAILPAADPSASVRQYDYKLLYLTHVRLQNRVRDGSYRLSCLQSRKQNADGSAINGHSNTIYCLQLYTYPETGKQALFTGSKDRTIREWNLSKENGGERYGMVERVMEGLHDSSVLSLCVGHGYIASGSSDRRVGLWDLERGELRRALLDHDDSVLCVRFDERRLVSCSKDRTVRVYSFPDLQPQFLLQGHRAAVNAVSICDNFIASASGDRSMRIWDADTGALLRIFENHHSRGLASIDFKYPMVLSGSSDKHLRFFNVVTGQGWSTSPDLDNTPAPLASLPPSPSPTATTMCEACGVVKRRRENPHTDLVRSVALGDEFVISGSYDFTVKVWSRKTGALVADLTRGHTGRIFCVGFDHTKIVSCGEDQRIAIWDFSHGIDTSFIKL</sequence>
<feature type="domain" description="F-box" evidence="5">
    <location>
        <begin position="67"/>
        <end position="113"/>
    </location>
</feature>
<dbReference type="Pfam" id="PF00400">
    <property type="entry name" value="WD40"/>
    <property type="match status" value="6"/>
</dbReference>
<feature type="repeat" description="WD" evidence="3">
    <location>
        <begin position="417"/>
        <end position="456"/>
    </location>
</feature>
<dbReference type="EMBL" id="KB469298">
    <property type="protein sequence ID" value="EPQ57897.1"/>
    <property type="molecule type" value="Genomic_DNA"/>
</dbReference>
<dbReference type="SUPFAM" id="SSF50978">
    <property type="entry name" value="WD40 repeat-like"/>
    <property type="match status" value="1"/>
</dbReference>
<feature type="repeat" description="WD" evidence="3">
    <location>
        <begin position="337"/>
        <end position="376"/>
    </location>
</feature>
<feature type="compositionally biased region" description="Acidic residues" evidence="4">
    <location>
        <begin position="134"/>
        <end position="155"/>
    </location>
</feature>
<dbReference type="PROSITE" id="PS50294">
    <property type="entry name" value="WD_REPEATS_REGION"/>
    <property type="match status" value="1"/>
</dbReference>
<evidence type="ECO:0000313" key="7">
    <source>
        <dbReference type="Proteomes" id="UP000030669"/>
    </source>
</evidence>
<dbReference type="PANTHER" id="PTHR19849:SF1">
    <property type="entry name" value="F-BOX_WD REPEAT-CONTAINING PROTEIN 7"/>
    <property type="match status" value="1"/>
</dbReference>
<dbReference type="PROSITE" id="PS50181">
    <property type="entry name" value="FBOX"/>
    <property type="match status" value="1"/>
</dbReference>
<dbReference type="PANTHER" id="PTHR19849">
    <property type="entry name" value="PHOSPHOLIPASE A-2-ACTIVATING PROTEIN"/>
    <property type="match status" value="1"/>
</dbReference>
<evidence type="ECO:0000313" key="6">
    <source>
        <dbReference type="EMBL" id="EPQ57897.1"/>
    </source>
</evidence>